<protein>
    <recommendedName>
        <fullName evidence="4">SH3 domain-containing protein</fullName>
    </recommendedName>
</protein>
<evidence type="ECO:0000256" key="1">
    <source>
        <dbReference type="SAM" id="SignalP"/>
    </source>
</evidence>
<comment type="caution">
    <text evidence="2">The sequence shown here is derived from an EMBL/GenBank/DDBJ whole genome shotgun (WGS) entry which is preliminary data.</text>
</comment>
<dbReference type="AlphaFoldDB" id="A0A7W0HSB0"/>
<reference evidence="2 3" key="1">
    <citation type="submission" date="2020-07" db="EMBL/GenBank/DDBJ databases">
        <title>Genomic Encyclopedia of Type Strains, Phase IV (KMG-IV): sequencing the most valuable type-strain genomes for metagenomic binning, comparative biology and taxonomic classification.</title>
        <authorList>
            <person name="Goeker M."/>
        </authorList>
    </citation>
    <scope>NUCLEOTIDE SEQUENCE [LARGE SCALE GENOMIC DNA]</scope>
    <source>
        <strain evidence="2 3">DSM 45533</strain>
    </source>
</reference>
<feature type="signal peptide" evidence="1">
    <location>
        <begin position="1"/>
        <end position="27"/>
    </location>
</feature>
<sequence>MKKTLAILVAGGAVATMALVAAPAAQAAAPPQCQAPKVADRDKGRATMRGTFNLKAGPYAGPRCSTVGKARKGQVLEFFCWVTNDYGTHWVFAHVKGTKKYGWMSIDNLRTFRDTNNVREGC</sequence>
<accession>A0A7W0HSB0</accession>
<organism evidence="2 3">
    <name type="scientific">Nonomuraea soli</name>
    <dbReference type="NCBI Taxonomy" id="1032476"/>
    <lineage>
        <taxon>Bacteria</taxon>
        <taxon>Bacillati</taxon>
        <taxon>Actinomycetota</taxon>
        <taxon>Actinomycetes</taxon>
        <taxon>Streptosporangiales</taxon>
        <taxon>Streptosporangiaceae</taxon>
        <taxon>Nonomuraea</taxon>
    </lineage>
</organism>
<dbReference type="EMBL" id="JACDUR010000005">
    <property type="protein sequence ID" value="MBA2893859.1"/>
    <property type="molecule type" value="Genomic_DNA"/>
</dbReference>
<proteinExistence type="predicted"/>
<keyword evidence="3" id="KW-1185">Reference proteome</keyword>
<evidence type="ECO:0000313" key="2">
    <source>
        <dbReference type="EMBL" id="MBA2893859.1"/>
    </source>
</evidence>
<dbReference type="Proteomes" id="UP000530928">
    <property type="component" value="Unassembled WGS sequence"/>
</dbReference>
<gene>
    <name evidence="2" type="ORF">HNR30_005220</name>
</gene>
<name>A0A7W0HSB0_9ACTN</name>
<keyword evidence="1" id="KW-0732">Signal</keyword>
<dbReference type="RefSeq" id="WP_181612616.1">
    <property type="nucleotide sequence ID" value="NZ_BAABAM010000005.1"/>
</dbReference>
<feature type="chain" id="PRO_5031314481" description="SH3 domain-containing protein" evidence="1">
    <location>
        <begin position="28"/>
        <end position="122"/>
    </location>
</feature>
<evidence type="ECO:0000313" key="3">
    <source>
        <dbReference type="Proteomes" id="UP000530928"/>
    </source>
</evidence>
<evidence type="ECO:0008006" key="4">
    <source>
        <dbReference type="Google" id="ProtNLM"/>
    </source>
</evidence>